<dbReference type="EMBL" id="JOKQ01000010">
    <property type="protein sequence ID" value="KHN69031.1"/>
    <property type="molecule type" value="Genomic_DNA"/>
</dbReference>
<dbReference type="GeneID" id="26262425"/>
<dbReference type="GO" id="GO:0071004">
    <property type="term" value="C:U2-type prespliceosome"/>
    <property type="evidence" value="ECO:0007669"/>
    <property type="project" value="TreeGrafter"/>
</dbReference>
<dbReference type="CDD" id="cd00201">
    <property type="entry name" value="WW"/>
    <property type="match status" value="2"/>
</dbReference>
<dbReference type="STRING" id="1354746.A0A0B2UD82"/>
<dbReference type="PANTHER" id="PTHR11864:SF0">
    <property type="entry name" value="PRP40 PRE-MRNA PROCESSING FACTOR 40 HOMOLOG A (YEAST)"/>
    <property type="match status" value="1"/>
</dbReference>
<dbReference type="HOGENOM" id="CLU_733672_0_0_1"/>
<accession>A0A0B2UD82</accession>
<feature type="domain" description="WW" evidence="1">
    <location>
        <begin position="6"/>
        <end position="39"/>
    </location>
</feature>
<dbReference type="SUPFAM" id="SSF51045">
    <property type="entry name" value="WW domain"/>
    <property type="match status" value="2"/>
</dbReference>
<evidence type="ECO:0000313" key="2">
    <source>
        <dbReference type="EMBL" id="KHN69031.1"/>
    </source>
</evidence>
<name>A0A0B2UD82_9MICR</name>
<dbReference type="SMART" id="SM00456">
    <property type="entry name" value="WW"/>
    <property type="match status" value="2"/>
</dbReference>
<sequence>MKSVKEATKSDYEVLCDSQGREYYYNKKTRVSSFAKPDVLKGSDEQFEQNPWIECRSSKGKMFYHNTVTKESRWIKPKNINTLNKTELCGIGTSMKITDAEVSQYLINRLIEQYNISGMKDGLYKLSTESIFRAIDIRNRNEILRKCLTDKEAREMDERHRMQKYYVDEICKMKVEAPDFFGFNNVLSKHPYYIGIENKFACYEEYIQNNEGGVTRSELELIFHNYGVELSTSVIEVLGLNEVQKFDRKDVLLAFIKYFKALQRKFMINIQNVKSEMICNANRWKAPFVSMLEDMYRKGRIHYKMKFKNAFHVFKDSKPFQELLAGDEDIKEIYFKFMNDLEHRLGRYIQGRDREVVPDATDRRAIDMYFQSIQEEKEEGEI</sequence>
<organism evidence="2 3">
    <name type="scientific">Ordospora colligata OC4</name>
    <dbReference type="NCBI Taxonomy" id="1354746"/>
    <lineage>
        <taxon>Eukaryota</taxon>
        <taxon>Fungi</taxon>
        <taxon>Fungi incertae sedis</taxon>
        <taxon>Microsporidia</taxon>
        <taxon>Ordosporidae</taxon>
        <taxon>Ordospora</taxon>
    </lineage>
</organism>
<dbReference type="InterPro" id="IPR039726">
    <property type="entry name" value="Prp40-like"/>
</dbReference>
<protein>
    <submittedName>
        <fullName evidence="2">Prp40-like splicing factor</fullName>
    </submittedName>
</protein>
<dbReference type="Gene3D" id="2.20.70.10">
    <property type="match status" value="2"/>
</dbReference>
<keyword evidence="3" id="KW-1185">Reference proteome</keyword>
<evidence type="ECO:0000259" key="1">
    <source>
        <dbReference type="PROSITE" id="PS50020"/>
    </source>
</evidence>
<dbReference type="InParanoid" id="A0A0B2UD82"/>
<evidence type="ECO:0000313" key="3">
    <source>
        <dbReference type="Proteomes" id="UP000031056"/>
    </source>
</evidence>
<dbReference type="Pfam" id="PF00397">
    <property type="entry name" value="WW"/>
    <property type="match status" value="1"/>
</dbReference>
<dbReference type="GO" id="GO:0045292">
    <property type="term" value="P:mRNA cis splicing, via spliceosome"/>
    <property type="evidence" value="ECO:0007669"/>
    <property type="project" value="InterPro"/>
</dbReference>
<dbReference type="PROSITE" id="PS50020">
    <property type="entry name" value="WW_DOMAIN_2"/>
    <property type="match status" value="2"/>
</dbReference>
<gene>
    <name evidence="2" type="ORF">M896_100150</name>
</gene>
<dbReference type="OrthoDB" id="187617at2759"/>
<reference evidence="2 3" key="1">
    <citation type="journal article" date="2014" name="MBio">
        <title>The Ordospora colligata genome; evolution of extreme reduction in microsporidia and host-to-parasite horizontal gene transfer.</title>
        <authorList>
            <person name="Pombert J.-F."/>
            <person name="Haag K.L."/>
            <person name="Beidas S."/>
            <person name="Ebert D."/>
            <person name="Keeling P.J."/>
        </authorList>
    </citation>
    <scope>NUCLEOTIDE SEQUENCE [LARGE SCALE GENOMIC DNA]</scope>
    <source>
        <strain evidence="2 3">OC4</strain>
    </source>
</reference>
<dbReference type="InterPro" id="IPR001202">
    <property type="entry name" value="WW_dom"/>
</dbReference>
<dbReference type="GO" id="GO:0005685">
    <property type="term" value="C:U1 snRNP"/>
    <property type="evidence" value="ECO:0007669"/>
    <property type="project" value="TreeGrafter"/>
</dbReference>
<dbReference type="Proteomes" id="UP000031056">
    <property type="component" value="Unassembled WGS sequence"/>
</dbReference>
<dbReference type="PROSITE" id="PS01159">
    <property type="entry name" value="WW_DOMAIN_1"/>
    <property type="match status" value="1"/>
</dbReference>
<dbReference type="VEuPathDB" id="MicrosporidiaDB:M896_100150"/>
<comment type="caution">
    <text evidence="2">The sequence shown here is derived from an EMBL/GenBank/DDBJ whole genome shotgun (WGS) entry which is preliminary data.</text>
</comment>
<dbReference type="RefSeq" id="XP_014563073.1">
    <property type="nucleotide sequence ID" value="XM_014707587.1"/>
</dbReference>
<dbReference type="InterPro" id="IPR036020">
    <property type="entry name" value="WW_dom_sf"/>
</dbReference>
<feature type="domain" description="WW" evidence="1">
    <location>
        <begin position="46"/>
        <end position="79"/>
    </location>
</feature>
<dbReference type="GO" id="GO:0003723">
    <property type="term" value="F:RNA binding"/>
    <property type="evidence" value="ECO:0007669"/>
    <property type="project" value="TreeGrafter"/>
</dbReference>
<dbReference type="AlphaFoldDB" id="A0A0B2UD82"/>
<proteinExistence type="predicted"/>
<dbReference type="PANTHER" id="PTHR11864">
    <property type="entry name" value="PRE-MRNA-PROCESSING PROTEIN PRP40"/>
    <property type="match status" value="1"/>
</dbReference>